<dbReference type="Proteomes" id="UP000030754">
    <property type="component" value="Unassembled WGS sequence"/>
</dbReference>
<gene>
    <name evidence="1" type="ORF">ENH_00012740</name>
</gene>
<protein>
    <submittedName>
        <fullName evidence="1">Ribosomal protein S6 kinase alpha-2, related</fullName>
    </submittedName>
</protein>
<dbReference type="EMBL" id="HG723282">
    <property type="protein sequence ID" value="CDJ65746.1"/>
    <property type="molecule type" value="Genomic_DNA"/>
</dbReference>
<reference evidence="1" key="2">
    <citation type="submission" date="2013-10" db="EMBL/GenBank/DDBJ databases">
        <authorList>
            <person name="Aslett M."/>
        </authorList>
    </citation>
    <scope>NUCLEOTIDE SEQUENCE [LARGE SCALE GENOMIC DNA]</scope>
    <source>
        <strain evidence="1">Houghton</strain>
    </source>
</reference>
<accession>U6MP07</accession>
<evidence type="ECO:0000313" key="1">
    <source>
        <dbReference type="EMBL" id="CDJ65746.1"/>
    </source>
</evidence>
<dbReference type="GO" id="GO:0016301">
    <property type="term" value="F:kinase activity"/>
    <property type="evidence" value="ECO:0007669"/>
    <property type="project" value="UniProtKB-KW"/>
</dbReference>
<name>U6MP07_9EIME</name>
<dbReference type="OrthoDB" id="10399249at2759"/>
<keyword evidence="1" id="KW-0418">Kinase</keyword>
<dbReference type="RefSeq" id="XP_013434213.1">
    <property type="nucleotide sequence ID" value="XM_013578759.1"/>
</dbReference>
<reference evidence="1" key="1">
    <citation type="submission" date="2013-10" db="EMBL/GenBank/DDBJ databases">
        <title>Genomic analysis of the causative agents of coccidiosis in chickens.</title>
        <authorList>
            <person name="Reid A.J."/>
            <person name="Blake D."/>
            <person name="Billington K."/>
            <person name="Browne H."/>
            <person name="Dunn M."/>
            <person name="Hung S."/>
            <person name="Kawahara F."/>
            <person name="Miranda-Saavedra D."/>
            <person name="Mourier T."/>
            <person name="Nagra H."/>
            <person name="Otto T.D."/>
            <person name="Rawlings N."/>
            <person name="Sanchez A."/>
            <person name="Sanders M."/>
            <person name="Subramaniam C."/>
            <person name="Tay Y."/>
            <person name="Dear P."/>
            <person name="Doerig C."/>
            <person name="Gruber A."/>
            <person name="Parkinson J."/>
            <person name="Shirley M."/>
            <person name="Wan K.L."/>
            <person name="Berriman M."/>
            <person name="Tomley F."/>
            <person name="Pain A."/>
        </authorList>
    </citation>
    <scope>NUCLEOTIDE SEQUENCE [LARGE SCALE GENOMIC DNA]</scope>
    <source>
        <strain evidence="1">Houghton</strain>
    </source>
</reference>
<sequence length="462" mass="53503">MGKRVEEHLAMLLGDLGEVTVQEQNLQNILNGRLESPLQEHPQSPLKWPAEKLQIHMEKSVDKNLEKLIGDLGELTIPKRSLQNILKDHLEVPLQELNRSLLDGLSENLQIYMEKEVEANLEMLLGDLGEMTVQEMIIQNILKEHLDNQLQKLPRAILNWLPENLQIHMEKSVEANLEMLLGDLGEVTVQKRILQIILEGLVERPLQELPRALLKWPAENLQIHMEKKVEENLEMVLGDLGEVTVQDLILQNILKGRLENQLQHLTQSLLKWPAEKLQINMKKRVEEHLDSPLGDLGETTVQELILQNILKERMERPLQEFPRALLKWTAEHLQVHMEKELEENLAMLLGNLGAVTVQELSLHNILKEHLERPLQELPRTLLKWPAENLQIHMEKEVEENLEMLLGDLGELTVQKLSLQNILNGRVERTLQELPRTFLNWPAENLQIYMEKRVEENLEMALG</sequence>
<dbReference type="Gene3D" id="3.30.1710.10">
    <property type="entry name" value="top7, de novo designed protein"/>
    <property type="match status" value="8"/>
</dbReference>
<keyword evidence="2" id="KW-1185">Reference proteome</keyword>
<keyword evidence="1" id="KW-0808">Transferase</keyword>
<organism evidence="1 2">
    <name type="scientific">Eimeria necatrix</name>
    <dbReference type="NCBI Taxonomy" id="51315"/>
    <lineage>
        <taxon>Eukaryota</taxon>
        <taxon>Sar</taxon>
        <taxon>Alveolata</taxon>
        <taxon>Apicomplexa</taxon>
        <taxon>Conoidasida</taxon>
        <taxon>Coccidia</taxon>
        <taxon>Eucoccidiorida</taxon>
        <taxon>Eimeriorina</taxon>
        <taxon>Eimeriidae</taxon>
        <taxon>Eimeria</taxon>
    </lineage>
</organism>
<dbReference type="GeneID" id="25471455"/>
<dbReference type="AlphaFoldDB" id="U6MP07"/>
<evidence type="ECO:0000313" key="2">
    <source>
        <dbReference type="Proteomes" id="UP000030754"/>
    </source>
</evidence>
<proteinExistence type="predicted"/>